<dbReference type="InterPro" id="IPR037523">
    <property type="entry name" value="VOC_core"/>
</dbReference>
<dbReference type="Gene3D" id="3.10.180.10">
    <property type="entry name" value="2,3-Dihydroxybiphenyl 1,2-Dioxygenase, domain 1"/>
    <property type="match status" value="2"/>
</dbReference>
<protein>
    <submittedName>
        <fullName evidence="2">Hydroxylase</fullName>
    </submittedName>
</protein>
<sequence>MITTDFVPGSPCWLDLGAPDVGAAAGFYRSVFGWEHRSMGSEAGDYGVFQLDGRTVAGLGPLDEEGARSAWMIYFCTSDADATTRAVRESGGTVRVPPMDAGGEGRMAQYTDPQGGQFAVWEPGSTKGAEAVDGPGSLSWTELYTTDAASAGEFYRNLFGWRTQDTDLPGGGGTYTLITPAGLPEERMHGGMMQLPAGQLESTGGRPYWHPVFGSADCDATAARVTSDGGAVRMGPEDAEGVGRLAVCADPAGAEFVVLTPAQS</sequence>
<dbReference type="PROSITE" id="PS51819">
    <property type="entry name" value="VOC"/>
    <property type="match status" value="2"/>
</dbReference>
<feature type="domain" description="VOC" evidence="1">
    <location>
        <begin position="137"/>
        <end position="261"/>
    </location>
</feature>
<reference evidence="2" key="2">
    <citation type="submission" date="2020-09" db="EMBL/GenBank/DDBJ databases">
        <authorList>
            <person name="Sun Q."/>
            <person name="Ohkuma M."/>
        </authorList>
    </citation>
    <scope>NUCLEOTIDE SEQUENCE</scope>
    <source>
        <strain evidence="2">JCM 4335</strain>
    </source>
</reference>
<organism evidence="2 3">
    <name type="scientific">Streptomyces roseolilacinus</name>
    <dbReference type="NCBI Taxonomy" id="66904"/>
    <lineage>
        <taxon>Bacteria</taxon>
        <taxon>Bacillati</taxon>
        <taxon>Actinomycetota</taxon>
        <taxon>Actinomycetes</taxon>
        <taxon>Kitasatosporales</taxon>
        <taxon>Streptomycetaceae</taxon>
        <taxon>Streptomyces</taxon>
    </lineage>
</organism>
<dbReference type="RefSeq" id="WP_189530449.1">
    <property type="nucleotide sequence ID" value="NZ_BMSV01000002.1"/>
</dbReference>
<dbReference type="InterPro" id="IPR004360">
    <property type="entry name" value="Glyas_Fos-R_dOase_dom"/>
</dbReference>
<reference evidence="2" key="1">
    <citation type="journal article" date="2014" name="Int. J. Syst. Evol. Microbiol.">
        <title>Complete genome sequence of Corynebacterium casei LMG S-19264T (=DSM 44701T), isolated from a smear-ripened cheese.</title>
        <authorList>
            <consortium name="US DOE Joint Genome Institute (JGI-PGF)"/>
            <person name="Walter F."/>
            <person name="Albersmeier A."/>
            <person name="Kalinowski J."/>
            <person name="Ruckert C."/>
        </authorList>
    </citation>
    <scope>NUCLEOTIDE SEQUENCE</scope>
    <source>
        <strain evidence="2">JCM 4335</strain>
    </source>
</reference>
<name>A0A918AZ09_9ACTN</name>
<gene>
    <name evidence="2" type="ORF">GCM10010249_11600</name>
</gene>
<dbReference type="PANTHER" id="PTHR33993:SF10">
    <property type="entry name" value="CONSERVED PROTEIN"/>
    <property type="match status" value="1"/>
</dbReference>
<dbReference type="PANTHER" id="PTHR33993">
    <property type="entry name" value="GLYOXALASE-RELATED"/>
    <property type="match status" value="1"/>
</dbReference>
<dbReference type="Proteomes" id="UP000654123">
    <property type="component" value="Unassembled WGS sequence"/>
</dbReference>
<dbReference type="SUPFAM" id="SSF54593">
    <property type="entry name" value="Glyoxalase/Bleomycin resistance protein/Dihydroxybiphenyl dioxygenase"/>
    <property type="match status" value="2"/>
</dbReference>
<dbReference type="InterPro" id="IPR029068">
    <property type="entry name" value="Glyas_Bleomycin-R_OHBP_Dase"/>
</dbReference>
<dbReference type="AlphaFoldDB" id="A0A918AZ09"/>
<dbReference type="Pfam" id="PF00903">
    <property type="entry name" value="Glyoxalase"/>
    <property type="match status" value="2"/>
</dbReference>
<feature type="domain" description="VOC" evidence="1">
    <location>
        <begin position="10"/>
        <end position="123"/>
    </location>
</feature>
<evidence type="ECO:0000313" key="3">
    <source>
        <dbReference type="Proteomes" id="UP000654123"/>
    </source>
</evidence>
<accession>A0A918AZ09</accession>
<evidence type="ECO:0000313" key="2">
    <source>
        <dbReference type="EMBL" id="GGP95255.1"/>
    </source>
</evidence>
<proteinExistence type="predicted"/>
<keyword evidence="3" id="KW-1185">Reference proteome</keyword>
<evidence type="ECO:0000259" key="1">
    <source>
        <dbReference type="PROSITE" id="PS51819"/>
    </source>
</evidence>
<dbReference type="CDD" id="cd07247">
    <property type="entry name" value="SgaA_N_like"/>
    <property type="match status" value="2"/>
</dbReference>
<dbReference type="InterPro" id="IPR052164">
    <property type="entry name" value="Anthracycline_SecMetBiosynth"/>
</dbReference>
<dbReference type="EMBL" id="BMSV01000002">
    <property type="protein sequence ID" value="GGP95255.1"/>
    <property type="molecule type" value="Genomic_DNA"/>
</dbReference>
<comment type="caution">
    <text evidence="2">The sequence shown here is derived from an EMBL/GenBank/DDBJ whole genome shotgun (WGS) entry which is preliminary data.</text>
</comment>